<keyword evidence="2" id="KW-1185">Reference proteome</keyword>
<dbReference type="EMBL" id="VNJJ01000024">
    <property type="protein sequence ID" value="TVX95189.1"/>
    <property type="molecule type" value="Genomic_DNA"/>
</dbReference>
<protein>
    <recommendedName>
        <fullName evidence="3">DUF4145 domain-containing protein</fullName>
    </recommendedName>
</protein>
<dbReference type="Proteomes" id="UP000316330">
    <property type="component" value="Unassembled WGS sequence"/>
</dbReference>
<evidence type="ECO:0000313" key="2">
    <source>
        <dbReference type="Proteomes" id="UP000316330"/>
    </source>
</evidence>
<dbReference type="AlphaFoldDB" id="A0A559J5M8"/>
<name>A0A559J5M8_9BACL</name>
<gene>
    <name evidence="1" type="ORF">FPZ45_23905</name>
</gene>
<reference evidence="1 2" key="1">
    <citation type="submission" date="2019-07" db="EMBL/GenBank/DDBJ databases">
        <authorList>
            <person name="Kim J."/>
        </authorList>
    </citation>
    <scope>NUCLEOTIDE SEQUENCE [LARGE SCALE GENOMIC DNA]</scope>
    <source>
        <strain evidence="1 2">G13</strain>
    </source>
</reference>
<proteinExistence type="predicted"/>
<dbReference type="RefSeq" id="WP_144707178.1">
    <property type="nucleotide sequence ID" value="NZ_VNJJ01000024.1"/>
</dbReference>
<organism evidence="1 2">
    <name type="scientific">Cohnella terricola</name>
    <dbReference type="NCBI Taxonomy" id="1289167"/>
    <lineage>
        <taxon>Bacteria</taxon>
        <taxon>Bacillati</taxon>
        <taxon>Bacillota</taxon>
        <taxon>Bacilli</taxon>
        <taxon>Bacillales</taxon>
        <taxon>Paenibacillaceae</taxon>
        <taxon>Cohnella</taxon>
    </lineage>
</organism>
<evidence type="ECO:0000313" key="1">
    <source>
        <dbReference type="EMBL" id="TVX95189.1"/>
    </source>
</evidence>
<accession>A0A559J5M8</accession>
<comment type="caution">
    <text evidence="1">The sequence shown here is derived from an EMBL/GenBank/DDBJ whole genome shotgun (WGS) entry which is preliminary data.</text>
</comment>
<dbReference type="OrthoDB" id="1435962at2"/>
<sequence>MSVKLEIKDQISSLANEKDEMFRLLDEHKILQFGNSYQSWYSRALRILQTLGKDRIDEFIALYQADPKRKSLTSMTYCIQDYTRGVSPNSGNFEHKAVAKIRLINQFQILNSLSSRIDTVLEDVEGHLFTSLQDSELGAALELVKINLRAAGALAGVVLERHLQRVAINHGIKITKKNPTISDLNDPLKSEGIYDVPTWRKIQLLADIRNICSHQKDKDPSKEQVTELIDGVNTIIKLIY</sequence>
<evidence type="ECO:0008006" key="3">
    <source>
        <dbReference type="Google" id="ProtNLM"/>
    </source>
</evidence>